<proteinExistence type="predicted"/>
<gene>
    <name evidence="1" type="ORF">BCR44DRAFT_1436948</name>
</gene>
<comment type="caution">
    <text evidence="1">The sequence shown here is derived from an EMBL/GenBank/DDBJ whole genome shotgun (WGS) entry which is preliminary data.</text>
</comment>
<sequence>MPGARRVLVFGDTLNVDDKCSTGESGSRPTEMEVAERLTRSISAAETDPGV</sequence>
<accession>A0A1Y2HHH1</accession>
<protein>
    <submittedName>
        <fullName evidence="1">Uncharacterized protein</fullName>
    </submittedName>
</protein>
<name>A0A1Y2HHH1_9FUNG</name>
<evidence type="ECO:0000313" key="1">
    <source>
        <dbReference type="EMBL" id="ORZ34016.1"/>
    </source>
</evidence>
<keyword evidence="2" id="KW-1185">Reference proteome</keyword>
<dbReference type="EMBL" id="MCFL01000031">
    <property type="protein sequence ID" value="ORZ34016.1"/>
    <property type="molecule type" value="Genomic_DNA"/>
</dbReference>
<evidence type="ECO:0000313" key="2">
    <source>
        <dbReference type="Proteomes" id="UP000193411"/>
    </source>
</evidence>
<dbReference type="Proteomes" id="UP000193411">
    <property type="component" value="Unassembled WGS sequence"/>
</dbReference>
<dbReference type="AlphaFoldDB" id="A0A1Y2HHH1"/>
<reference evidence="1 2" key="1">
    <citation type="submission" date="2016-07" db="EMBL/GenBank/DDBJ databases">
        <title>Pervasive Adenine N6-methylation of Active Genes in Fungi.</title>
        <authorList>
            <consortium name="DOE Joint Genome Institute"/>
            <person name="Mondo S.J."/>
            <person name="Dannebaum R.O."/>
            <person name="Kuo R.C."/>
            <person name="Labutti K."/>
            <person name="Haridas S."/>
            <person name="Kuo A."/>
            <person name="Salamov A."/>
            <person name="Ahrendt S.R."/>
            <person name="Lipzen A."/>
            <person name="Sullivan W."/>
            <person name="Andreopoulos W.B."/>
            <person name="Clum A."/>
            <person name="Lindquist E."/>
            <person name="Daum C."/>
            <person name="Ramamoorthy G.K."/>
            <person name="Gryganskyi A."/>
            <person name="Culley D."/>
            <person name="Magnuson J.K."/>
            <person name="James T.Y."/>
            <person name="O'Malley M.A."/>
            <person name="Stajich J.E."/>
            <person name="Spatafora J.W."/>
            <person name="Visel A."/>
            <person name="Grigoriev I.V."/>
        </authorList>
    </citation>
    <scope>NUCLEOTIDE SEQUENCE [LARGE SCALE GENOMIC DNA]</scope>
    <source>
        <strain evidence="1 2">PL171</strain>
    </source>
</reference>
<organism evidence="1 2">
    <name type="scientific">Catenaria anguillulae PL171</name>
    <dbReference type="NCBI Taxonomy" id="765915"/>
    <lineage>
        <taxon>Eukaryota</taxon>
        <taxon>Fungi</taxon>
        <taxon>Fungi incertae sedis</taxon>
        <taxon>Blastocladiomycota</taxon>
        <taxon>Blastocladiomycetes</taxon>
        <taxon>Blastocladiales</taxon>
        <taxon>Catenariaceae</taxon>
        <taxon>Catenaria</taxon>
    </lineage>
</organism>